<evidence type="ECO:0000313" key="1">
    <source>
        <dbReference type="EMBL" id="CAF4662175.1"/>
    </source>
</evidence>
<comment type="caution">
    <text evidence="1">The sequence shown here is derived from an EMBL/GenBank/DDBJ whole genome shotgun (WGS) entry which is preliminary data.</text>
</comment>
<accession>A0A8S3A1B9</accession>
<proteinExistence type="predicted"/>
<reference evidence="1" key="1">
    <citation type="submission" date="2021-02" db="EMBL/GenBank/DDBJ databases">
        <authorList>
            <person name="Nowell W R."/>
        </authorList>
    </citation>
    <scope>NUCLEOTIDE SEQUENCE</scope>
</reference>
<evidence type="ECO:0000313" key="2">
    <source>
        <dbReference type="Proteomes" id="UP000681722"/>
    </source>
</evidence>
<name>A0A8S3A1B9_9BILA</name>
<feature type="non-terminal residue" evidence="1">
    <location>
        <position position="12"/>
    </location>
</feature>
<protein>
    <submittedName>
        <fullName evidence="1">Uncharacterized protein</fullName>
    </submittedName>
</protein>
<sequence length="12" mass="1419">MEPAPSYPHFSR</sequence>
<dbReference type="EMBL" id="CAJOBC010146598">
    <property type="protein sequence ID" value="CAF4662175.1"/>
    <property type="molecule type" value="Genomic_DNA"/>
</dbReference>
<gene>
    <name evidence="1" type="ORF">SRO942_LOCUS50668</name>
</gene>
<organism evidence="1 2">
    <name type="scientific">Didymodactylos carnosus</name>
    <dbReference type="NCBI Taxonomy" id="1234261"/>
    <lineage>
        <taxon>Eukaryota</taxon>
        <taxon>Metazoa</taxon>
        <taxon>Spiralia</taxon>
        <taxon>Gnathifera</taxon>
        <taxon>Rotifera</taxon>
        <taxon>Eurotatoria</taxon>
        <taxon>Bdelloidea</taxon>
        <taxon>Philodinida</taxon>
        <taxon>Philodinidae</taxon>
        <taxon>Didymodactylos</taxon>
    </lineage>
</organism>
<dbReference type="Proteomes" id="UP000681722">
    <property type="component" value="Unassembled WGS sequence"/>
</dbReference>